<keyword evidence="5 7" id="KW-0238">DNA-binding</keyword>
<feature type="compositionally biased region" description="Acidic residues" evidence="8">
    <location>
        <begin position="341"/>
        <end position="353"/>
    </location>
</feature>
<dbReference type="SMART" id="SM00980">
    <property type="entry name" value="THAP"/>
    <property type="match status" value="1"/>
</dbReference>
<feature type="domain" description="C2H2-type" evidence="9">
    <location>
        <begin position="1109"/>
        <end position="1136"/>
    </location>
</feature>
<feature type="domain" description="C2H2-type" evidence="9">
    <location>
        <begin position="612"/>
        <end position="635"/>
    </location>
</feature>
<dbReference type="OrthoDB" id="7791644at2759"/>
<feature type="domain" description="C2H2-type" evidence="9">
    <location>
        <begin position="1026"/>
        <end position="1053"/>
    </location>
</feature>
<dbReference type="SMART" id="SM00868">
    <property type="entry name" value="zf-AD"/>
    <property type="match status" value="2"/>
</dbReference>
<dbReference type="Pfam" id="PF13912">
    <property type="entry name" value="zf-C2H2_6"/>
    <property type="match status" value="1"/>
</dbReference>
<feature type="domain" description="THAP-type" evidence="10">
    <location>
        <begin position="1"/>
        <end position="88"/>
    </location>
</feature>
<feature type="domain" description="C2H2-type" evidence="9">
    <location>
        <begin position="838"/>
        <end position="865"/>
    </location>
</feature>
<dbReference type="KEGG" id="cqu:CpipJ_CPIJ009778"/>
<keyword evidence="4" id="KW-0862">Zinc</keyword>
<evidence type="ECO:0000256" key="6">
    <source>
        <dbReference type="PROSITE-ProRule" id="PRU00042"/>
    </source>
</evidence>
<proteinExistence type="predicted"/>
<dbReference type="InterPro" id="IPR006612">
    <property type="entry name" value="THAP_Znf"/>
</dbReference>
<dbReference type="PANTHER" id="PTHR24379">
    <property type="entry name" value="KRAB AND ZINC FINGER DOMAIN-CONTAINING"/>
    <property type="match status" value="1"/>
</dbReference>
<feature type="region of interest" description="Disordered" evidence="8">
    <location>
        <begin position="330"/>
        <end position="360"/>
    </location>
</feature>
<dbReference type="PANTHER" id="PTHR24379:SF127">
    <property type="entry name" value="BLOODY FINGERS-RELATED"/>
    <property type="match status" value="1"/>
</dbReference>
<feature type="domain" description="C2H2-type" evidence="9">
    <location>
        <begin position="478"/>
        <end position="505"/>
    </location>
</feature>
<feature type="domain" description="C2H2-type" evidence="9">
    <location>
        <begin position="969"/>
        <end position="996"/>
    </location>
</feature>
<feature type="domain" description="C2H2-type" evidence="9">
    <location>
        <begin position="392"/>
        <end position="419"/>
    </location>
</feature>
<dbReference type="PROSITE" id="PS50950">
    <property type="entry name" value="ZF_THAP"/>
    <property type="match status" value="1"/>
</dbReference>
<dbReference type="GO" id="GO:0008270">
    <property type="term" value="F:zinc ion binding"/>
    <property type="evidence" value="ECO:0007669"/>
    <property type="project" value="UniProtKB-KW"/>
</dbReference>
<name>B0WRJ2_CULQU</name>
<dbReference type="SMART" id="SM00355">
    <property type="entry name" value="ZnF_C2H2"/>
    <property type="match status" value="17"/>
</dbReference>
<feature type="domain" description="C2H2-type" evidence="9">
    <location>
        <begin position="451"/>
        <end position="478"/>
    </location>
</feature>
<dbReference type="FunFam" id="3.30.160.60:FF:000100">
    <property type="entry name" value="Zinc finger 45-like"/>
    <property type="match status" value="2"/>
</dbReference>
<protein>
    <submittedName>
        <fullName evidence="11 12">Zinc finger protein 62</fullName>
    </submittedName>
</protein>
<feature type="domain" description="C2H2-type" evidence="9">
    <location>
        <begin position="1053"/>
        <end position="1080"/>
    </location>
</feature>
<dbReference type="Gene3D" id="3.30.160.60">
    <property type="entry name" value="Classic Zinc Finger"/>
    <property type="match status" value="10"/>
</dbReference>
<evidence type="ECO:0000256" key="3">
    <source>
        <dbReference type="ARBA" id="ARBA00022771"/>
    </source>
</evidence>
<dbReference type="EMBL" id="DS232056">
    <property type="protein sequence ID" value="EDS33390.1"/>
    <property type="molecule type" value="Genomic_DNA"/>
</dbReference>
<dbReference type="GO" id="GO:0003677">
    <property type="term" value="F:DNA binding"/>
    <property type="evidence" value="ECO:0007669"/>
    <property type="project" value="UniProtKB-UniRule"/>
</dbReference>
<feature type="domain" description="C2H2-type" evidence="9">
    <location>
        <begin position="553"/>
        <end position="580"/>
    </location>
</feature>
<reference evidence="12" key="2">
    <citation type="submission" date="2020-05" db="UniProtKB">
        <authorList>
            <consortium name="EnsemblMetazoa"/>
        </authorList>
    </citation>
    <scope>IDENTIFICATION</scope>
    <source>
        <strain evidence="12">JHB</strain>
    </source>
</reference>
<dbReference type="VEuPathDB" id="VectorBase:CQUJHB000036"/>
<dbReference type="VEuPathDB" id="VectorBase:CQUJHB008390"/>
<reference evidence="11" key="1">
    <citation type="submission" date="2007-03" db="EMBL/GenBank/DDBJ databases">
        <title>Annotation of Culex pipiens quinquefasciatus.</title>
        <authorList>
            <consortium name="The Broad Institute Genome Sequencing Platform"/>
            <person name="Atkinson P.W."/>
            <person name="Hemingway J."/>
            <person name="Christensen B.M."/>
            <person name="Higgs S."/>
            <person name="Kodira C."/>
            <person name="Hannick L."/>
            <person name="Megy K."/>
            <person name="O'Leary S."/>
            <person name="Pearson M."/>
            <person name="Haas B.J."/>
            <person name="Mauceli E."/>
            <person name="Wortman J.R."/>
            <person name="Lee N.H."/>
            <person name="Guigo R."/>
            <person name="Stanke M."/>
            <person name="Alvarado L."/>
            <person name="Amedeo P."/>
            <person name="Antoine C.H."/>
            <person name="Arensburger P."/>
            <person name="Bidwell S.L."/>
            <person name="Crawford M."/>
            <person name="Camaro F."/>
            <person name="Devon K."/>
            <person name="Engels R."/>
            <person name="Hammond M."/>
            <person name="Howarth C."/>
            <person name="Koehrsen M."/>
            <person name="Lawson D."/>
            <person name="Montgomery P."/>
            <person name="Nene V."/>
            <person name="Nusbaum C."/>
            <person name="Puiu D."/>
            <person name="Romero-Severson J."/>
            <person name="Severson D.W."/>
            <person name="Shumway M."/>
            <person name="Sisk P."/>
            <person name="Stolte C."/>
            <person name="Zeng Q."/>
            <person name="Eisenstadt E."/>
            <person name="Fraser-Liggett C."/>
            <person name="Strausberg R."/>
            <person name="Galagan J."/>
            <person name="Birren B."/>
            <person name="Collins F.H."/>
        </authorList>
    </citation>
    <scope>NUCLEOTIDE SEQUENCE [LARGE SCALE GENOMIC DNA]</scope>
    <source>
        <strain evidence="11">JHB</strain>
    </source>
</reference>
<dbReference type="PROSITE" id="PS00028">
    <property type="entry name" value="ZINC_FINGER_C2H2_1"/>
    <property type="match status" value="11"/>
</dbReference>
<feature type="domain" description="C2H2-type" evidence="9">
    <location>
        <begin position="1081"/>
        <end position="1108"/>
    </location>
</feature>
<accession>B0WRJ2</accession>
<evidence type="ECO:0000313" key="12">
    <source>
        <dbReference type="EnsemblMetazoa" id="CPIJ009778-PA"/>
    </source>
</evidence>
<evidence type="ECO:0000313" key="13">
    <source>
        <dbReference type="Proteomes" id="UP000002320"/>
    </source>
</evidence>
<keyword evidence="2" id="KW-0677">Repeat</keyword>
<dbReference type="SUPFAM" id="SSF57667">
    <property type="entry name" value="beta-beta-alpha zinc fingers"/>
    <property type="match status" value="8"/>
</dbReference>
<keyword evidence="3 6" id="KW-0863">Zinc-finger</keyword>
<dbReference type="InterPro" id="IPR036236">
    <property type="entry name" value="Znf_C2H2_sf"/>
</dbReference>
<evidence type="ECO:0000313" key="11">
    <source>
        <dbReference type="EMBL" id="EDS33390.1"/>
    </source>
</evidence>
<dbReference type="InParanoid" id="B0WRJ2"/>
<dbReference type="InterPro" id="IPR013087">
    <property type="entry name" value="Znf_C2H2_type"/>
</dbReference>
<evidence type="ECO:0000256" key="4">
    <source>
        <dbReference type="ARBA" id="ARBA00022833"/>
    </source>
</evidence>
<dbReference type="VEuPathDB" id="VectorBase:CPIJ009778"/>
<evidence type="ECO:0000259" key="10">
    <source>
        <dbReference type="PROSITE" id="PS50950"/>
    </source>
</evidence>
<evidence type="ECO:0000256" key="2">
    <source>
        <dbReference type="ARBA" id="ARBA00022737"/>
    </source>
</evidence>
<dbReference type="GO" id="GO:0005634">
    <property type="term" value="C:nucleus"/>
    <property type="evidence" value="ECO:0007669"/>
    <property type="project" value="InterPro"/>
</dbReference>
<evidence type="ECO:0000256" key="8">
    <source>
        <dbReference type="SAM" id="MobiDB-lite"/>
    </source>
</evidence>
<evidence type="ECO:0000256" key="1">
    <source>
        <dbReference type="ARBA" id="ARBA00022723"/>
    </source>
</evidence>
<dbReference type="InterPro" id="IPR012934">
    <property type="entry name" value="Znf_AD"/>
</dbReference>
<keyword evidence="13" id="KW-1185">Reference proteome</keyword>
<evidence type="ECO:0000256" key="5">
    <source>
        <dbReference type="ARBA" id="ARBA00023125"/>
    </source>
</evidence>
<dbReference type="Proteomes" id="UP000002320">
    <property type="component" value="Unassembled WGS sequence"/>
</dbReference>
<gene>
    <name evidence="12" type="primary">6042180</name>
    <name evidence="11" type="ORF">CpipJ_CPIJ009778</name>
</gene>
<feature type="region of interest" description="Disordered" evidence="8">
    <location>
        <begin position="906"/>
        <end position="925"/>
    </location>
</feature>
<dbReference type="HOGENOM" id="CLU_278406_0_0_1"/>
<sequence>MAGCGQKCCVSGCDSRKDASGYSFHTFPVASELRIANFRRKLWHDAVFGKDSARIALKNTKICGKHFVTGKPAKLTETSEVNWIPTLHLGPGRVAPQVKTSGGLPLVEDGVLPPEEVNFKEQKVVRLAESNEADPFQEEFVVKVEVLDVEVADASNEAEPIPEEVEVKEEMLDVEVIEAVVPKKQRVLRIETSNAVEPVEKVAQEIKEEILNDEVEIQFIRKTLTCQISFNRCMFCLNELPPKEQILPDFNKESTFRTQVEYVLAKTIEAPNYPCCSSCKQMFQLFYKFKKSCLVALAKPLDLIKSKSEKRPANHPISPALKRKSEVVTIHPKIDERDPNEPNDVEDDPEESPSSDGYKEERMRCKNCGTMYDDGFVLANHKLKCLPPKDPPRCNLCPAVFKNNWDLQVHLNRHNGLTPFQCRKEGCTKAFAGPIVRIIHEKNCQKESNQVVCPSCGMAFKCELYLQRHMITHEAPKYECAVCHRKFGDLTTFRAHMMRHFERNETPAEEQHREDVPSDFRCDSCEQEFATPELLNGHKVYCGKNKKFRKFQLLCSLCPESFHKQETLDQHLSRHKGIKSIPCRKEGCDKMFFDTAGRNVHELYRCGRGGTHVCSICQAAFGTPASLRVHMKGHSLRLETRTMDLPQESISLQPIIIKEECDPEDSLSEEEEDNPQHPSESPCCVFCFRVQSDGLLSDGPALREKIEFVLAARLRSLKVPSCRNCAQMFDLFYNFKKSCLLALSKKEELQQALVQKSAEGRYAEMVKVRKVPRAKKIITCSVCSREFTDEDEHRYHINQHFGVKPFKCKVAGCKQSFPNPKDCFVHEAMCSVVPPPSRECEVCAFRFATEAELEAHKITHSEPNFQCGQCGEAFFYALDCENHERDCRIQAADPLQNIKLEDSLEDLDEESSNNTSDGSRNTEHIPVVEKFEQPPVDRLCKRCGETFPLANRTFHKHQRKCRPSNHKTYPCTLCEKTFTKKMTLETHLNKHAGVQSFKCRKPGCDKTFFGYPARYSHEESCGSKGFVCDMCGETLTSPASLRIHRARHDEPQIPCELCDKMFKTKSALQKHMTTHSEERKFECETCGKRFKSAEANRVHQRIHTQEKPYACPECDKRFTYNCSLKAHLEKKACLVH</sequence>
<evidence type="ECO:0000259" key="9">
    <source>
        <dbReference type="PROSITE" id="PS50157"/>
    </source>
</evidence>
<dbReference type="eggNOG" id="KOG1721">
    <property type="taxonomic scope" value="Eukaryota"/>
</dbReference>
<dbReference type="Pfam" id="PF00096">
    <property type="entry name" value="zf-C2H2"/>
    <property type="match status" value="8"/>
</dbReference>
<dbReference type="AlphaFoldDB" id="B0WRJ2"/>
<keyword evidence="1" id="KW-0479">Metal-binding</keyword>
<organism>
    <name type="scientific">Culex quinquefasciatus</name>
    <name type="common">Southern house mosquito</name>
    <name type="synonym">Culex pungens</name>
    <dbReference type="NCBI Taxonomy" id="7176"/>
    <lineage>
        <taxon>Eukaryota</taxon>
        <taxon>Metazoa</taxon>
        <taxon>Ecdysozoa</taxon>
        <taxon>Arthropoda</taxon>
        <taxon>Hexapoda</taxon>
        <taxon>Insecta</taxon>
        <taxon>Pterygota</taxon>
        <taxon>Neoptera</taxon>
        <taxon>Endopterygota</taxon>
        <taxon>Diptera</taxon>
        <taxon>Nematocera</taxon>
        <taxon>Culicoidea</taxon>
        <taxon>Culicidae</taxon>
        <taxon>Culicinae</taxon>
        <taxon>Culicini</taxon>
        <taxon>Culex</taxon>
        <taxon>Culex</taxon>
    </lineage>
</organism>
<dbReference type="PROSITE" id="PS50157">
    <property type="entry name" value="ZINC_FINGER_C2H2_2"/>
    <property type="match status" value="12"/>
</dbReference>
<feature type="domain" description="C2H2-type" evidence="9">
    <location>
        <begin position="778"/>
        <end position="805"/>
    </location>
</feature>
<dbReference type="EnsemblMetazoa" id="CPIJ009778-RA">
    <property type="protein sequence ID" value="CPIJ009778-PA"/>
    <property type="gene ID" value="CPIJ009778"/>
</dbReference>
<dbReference type="SUPFAM" id="SSF57716">
    <property type="entry name" value="Glucocorticoid receptor-like (DNA-binding domain)"/>
    <property type="match status" value="1"/>
</dbReference>
<evidence type="ECO:0000256" key="7">
    <source>
        <dbReference type="PROSITE-ProRule" id="PRU00309"/>
    </source>
</evidence>